<keyword evidence="3 5" id="KW-1133">Transmembrane helix</keyword>
<keyword evidence="5" id="KW-1003">Cell membrane</keyword>
<comment type="similarity">
    <text evidence="5">Belongs to the 4-toluene sulfonate uptake permease (TSUP) (TC 2.A.102) family.</text>
</comment>
<keyword evidence="4 5" id="KW-0472">Membrane</keyword>
<gene>
    <name evidence="6" type="ORF">CKO43_04980</name>
</gene>
<dbReference type="PANTHER" id="PTHR43701">
    <property type="entry name" value="MEMBRANE TRANSPORTER PROTEIN MJ0441-RELATED"/>
    <property type="match status" value="1"/>
</dbReference>
<dbReference type="EMBL" id="NRRU01000013">
    <property type="protein sequence ID" value="MBK1712131.1"/>
    <property type="molecule type" value="Genomic_DNA"/>
</dbReference>
<evidence type="ECO:0000256" key="3">
    <source>
        <dbReference type="ARBA" id="ARBA00022989"/>
    </source>
</evidence>
<feature type="transmembrane region" description="Helical" evidence="5">
    <location>
        <begin position="220"/>
        <end position="241"/>
    </location>
</feature>
<feature type="transmembrane region" description="Helical" evidence="5">
    <location>
        <begin position="109"/>
        <end position="127"/>
    </location>
</feature>
<keyword evidence="7" id="KW-1185">Reference proteome</keyword>
<feature type="transmembrane region" description="Helical" evidence="5">
    <location>
        <begin position="247"/>
        <end position="265"/>
    </location>
</feature>
<accession>A0ABS1DQ97</accession>
<organism evidence="6 7">
    <name type="scientific">Rubrivivax gelatinosus</name>
    <name type="common">Rhodocyclus gelatinosus</name>
    <name type="synonym">Rhodopseudomonas gelatinosa</name>
    <dbReference type="NCBI Taxonomy" id="28068"/>
    <lineage>
        <taxon>Bacteria</taxon>
        <taxon>Pseudomonadati</taxon>
        <taxon>Pseudomonadota</taxon>
        <taxon>Betaproteobacteria</taxon>
        <taxon>Burkholderiales</taxon>
        <taxon>Sphaerotilaceae</taxon>
        <taxon>Rubrivivax</taxon>
    </lineage>
</organism>
<dbReference type="InterPro" id="IPR002781">
    <property type="entry name" value="TM_pro_TauE-like"/>
</dbReference>
<dbReference type="Proteomes" id="UP001041814">
    <property type="component" value="Unassembled WGS sequence"/>
</dbReference>
<feature type="transmembrane region" description="Helical" evidence="5">
    <location>
        <begin position="37"/>
        <end position="57"/>
    </location>
</feature>
<feature type="transmembrane region" description="Helical" evidence="5">
    <location>
        <begin position="12"/>
        <end position="31"/>
    </location>
</feature>
<dbReference type="RefSeq" id="WP_200229589.1">
    <property type="nucleotide sequence ID" value="NZ_NRRT01000035.1"/>
</dbReference>
<feature type="transmembrane region" description="Helical" evidence="5">
    <location>
        <begin position="155"/>
        <end position="186"/>
    </location>
</feature>
<name>A0ABS1DQ97_RUBGE</name>
<evidence type="ECO:0000313" key="7">
    <source>
        <dbReference type="Proteomes" id="UP001041814"/>
    </source>
</evidence>
<dbReference type="Pfam" id="PF01925">
    <property type="entry name" value="TauE"/>
    <property type="match status" value="1"/>
</dbReference>
<comment type="caution">
    <text evidence="6">The sequence shown here is derived from an EMBL/GenBank/DDBJ whole genome shotgun (WGS) entry which is preliminary data.</text>
</comment>
<evidence type="ECO:0000256" key="5">
    <source>
        <dbReference type="RuleBase" id="RU363041"/>
    </source>
</evidence>
<evidence type="ECO:0000256" key="1">
    <source>
        <dbReference type="ARBA" id="ARBA00004141"/>
    </source>
</evidence>
<evidence type="ECO:0000256" key="2">
    <source>
        <dbReference type="ARBA" id="ARBA00022692"/>
    </source>
</evidence>
<proteinExistence type="inferred from homology"/>
<protein>
    <recommendedName>
        <fullName evidence="5">Probable membrane transporter protein</fullName>
    </recommendedName>
</protein>
<feature type="transmembrane region" description="Helical" evidence="5">
    <location>
        <begin position="198"/>
        <end position="215"/>
    </location>
</feature>
<evidence type="ECO:0000256" key="4">
    <source>
        <dbReference type="ARBA" id="ARBA00023136"/>
    </source>
</evidence>
<evidence type="ECO:0000313" key="6">
    <source>
        <dbReference type="EMBL" id="MBK1712131.1"/>
    </source>
</evidence>
<reference evidence="6" key="1">
    <citation type="submission" date="2017-08" db="EMBL/GenBank/DDBJ databases">
        <authorList>
            <person name="Imhoff J.F."/>
            <person name="Rahn T."/>
            <person name="Kuenzel S."/>
            <person name="Neulinger S.C."/>
        </authorList>
    </citation>
    <scope>NUCLEOTIDE SEQUENCE</scope>
    <source>
        <strain evidence="6">IM 151</strain>
    </source>
</reference>
<sequence>MQGTDLDASWVNAIAGFGVGTVVGITGVGGGALMTPILVLLFGVAPASAIGTDLWFAAITKTVGGFVHHSRGTVDKEVLKLLCMGSLPTSIATLAWLHLSNAAQLKSGMLMAALGAVLLLTAVAMLFKKRVQAVGLKLRTLSPLDFKRAQPAMTVLAGAILGLLVTLTSIGAGALGAVMLVYLYPFRMTPTRLVGTDIVHAIPLTIIAGTGHLLMGNVDLLLLGTLLIGSIPGIILGSHLGSRLPEGVLRPAIATLLVVAGVKLLHV</sequence>
<keyword evidence="2 5" id="KW-0812">Transmembrane</keyword>
<dbReference type="PANTHER" id="PTHR43701:SF2">
    <property type="entry name" value="MEMBRANE TRANSPORTER PROTEIN YJNA-RELATED"/>
    <property type="match status" value="1"/>
</dbReference>
<reference evidence="6" key="2">
    <citation type="journal article" date="2020" name="Microorganisms">
        <title>Osmotic Adaptation and Compatible Solute Biosynthesis of Phototrophic Bacteria as Revealed from Genome Analyses.</title>
        <authorList>
            <person name="Imhoff J.F."/>
            <person name="Rahn T."/>
            <person name="Kunzel S."/>
            <person name="Keller A."/>
            <person name="Neulinger S.C."/>
        </authorList>
    </citation>
    <scope>NUCLEOTIDE SEQUENCE</scope>
    <source>
        <strain evidence="6">IM 151</strain>
    </source>
</reference>
<comment type="subcellular location">
    <subcellularLocation>
        <location evidence="5">Cell membrane</location>
        <topology evidence="5">Multi-pass membrane protein</topology>
    </subcellularLocation>
    <subcellularLocation>
        <location evidence="1">Membrane</location>
        <topology evidence="1">Multi-pass membrane protein</topology>
    </subcellularLocation>
</comment>
<dbReference type="InterPro" id="IPR051598">
    <property type="entry name" value="TSUP/Inactive_protease-like"/>
</dbReference>